<name>A0A075GY63_9EURY</name>
<dbReference type="EC" id="4.2.1.136" evidence="6"/>
<dbReference type="PROSITE" id="PS51383">
    <property type="entry name" value="YJEF_C_3"/>
    <property type="match status" value="1"/>
</dbReference>
<feature type="binding site" evidence="6">
    <location>
        <position position="193"/>
    </location>
    <ligand>
        <name>(6S)-NADPHX</name>
        <dbReference type="ChEBI" id="CHEBI:64076"/>
    </ligand>
</feature>
<dbReference type="Gene3D" id="3.40.1190.20">
    <property type="match status" value="1"/>
</dbReference>
<comment type="catalytic activity">
    <reaction evidence="6">
        <text>(6S)-NADPHX + ADP = AMP + phosphate + NADPH + H(+)</text>
        <dbReference type="Rhea" id="RHEA:32235"/>
        <dbReference type="ChEBI" id="CHEBI:15378"/>
        <dbReference type="ChEBI" id="CHEBI:43474"/>
        <dbReference type="ChEBI" id="CHEBI:57783"/>
        <dbReference type="ChEBI" id="CHEBI:64076"/>
        <dbReference type="ChEBI" id="CHEBI:456215"/>
        <dbReference type="ChEBI" id="CHEBI:456216"/>
        <dbReference type="EC" id="4.2.1.136"/>
    </reaction>
</comment>
<evidence type="ECO:0000259" key="7">
    <source>
        <dbReference type="PROSITE" id="PS51383"/>
    </source>
</evidence>
<feature type="binding site" evidence="6">
    <location>
        <position position="192"/>
    </location>
    <ligand>
        <name>AMP</name>
        <dbReference type="ChEBI" id="CHEBI:456215"/>
    </ligand>
</feature>
<keyword evidence="3 6" id="KW-0521">NADP</keyword>
<evidence type="ECO:0000256" key="5">
    <source>
        <dbReference type="ARBA" id="ARBA00023239"/>
    </source>
</evidence>
<dbReference type="PANTHER" id="PTHR12592">
    <property type="entry name" value="ATP-DEPENDENT (S)-NAD(P)H-HYDRATE DEHYDRATASE FAMILY MEMBER"/>
    <property type="match status" value="1"/>
</dbReference>
<accession>A0A075GY63</accession>
<evidence type="ECO:0000256" key="2">
    <source>
        <dbReference type="ARBA" id="ARBA00022840"/>
    </source>
</evidence>
<evidence type="ECO:0000256" key="4">
    <source>
        <dbReference type="ARBA" id="ARBA00023027"/>
    </source>
</evidence>
<feature type="binding site" evidence="6">
    <location>
        <position position="132"/>
    </location>
    <ligand>
        <name>(6S)-NADPHX</name>
        <dbReference type="ChEBI" id="CHEBI:64076"/>
    </ligand>
</feature>
<feature type="binding site" evidence="6">
    <location>
        <position position="91"/>
    </location>
    <ligand>
        <name>(6S)-NADPHX</name>
        <dbReference type="ChEBI" id="CHEBI:64076"/>
    </ligand>
</feature>
<evidence type="ECO:0000256" key="1">
    <source>
        <dbReference type="ARBA" id="ARBA00022741"/>
    </source>
</evidence>
<dbReference type="GO" id="GO:0110051">
    <property type="term" value="P:metabolite repair"/>
    <property type="evidence" value="ECO:0007669"/>
    <property type="project" value="TreeGrafter"/>
</dbReference>
<evidence type="ECO:0000256" key="3">
    <source>
        <dbReference type="ARBA" id="ARBA00022857"/>
    </source>
</evidence>
<organism evidence="8">
    <name type="scientific">uncultured marine group II/III euryarchaeote KM3_195_B08</name>
    <dbReference type="NCBI Taxonomy" id="1457970"/>
    <lineage>
        <taxon>Archaea</taxon>
        <taxon>Methanobacteriati</taxon>
        <taxon>Methanobacteriota</taxon>
        <taxon>environmental samples</taxon>
    </lineage>
</organism>
<dbReference type="Pfam" id="PF01256">
    <property type="entry name" value="Carb_kinase"/>
    <property type="match status" value="1"/>
</dbReference>
<keyword evidence="1 6" id="KW-0547">Nucleotide-binding</keyword>
<comment type="similarity">
    <text evidence="6">Belongs to the NnrD/CARKD family.</text>
</comment>
<dbReference type="GO" id="GO:0046496">
    <property type="term" value="P:nicotinamide nucleotide metabolic process"/>
    <property type="evidence" value="ECO:0007669"/>
    <property type="project" value="UniProtKB-UniRule"/>
</dbReference>
<dbReference type="AlphaFoldDB" id="A0A075GY63"/>
<dbReference type="CDD" id="cd01171">
    <property type="entry name" value="YXKO-related"/>
    <property type="match status" value="1"/>
</dbReference>
<feature type="domain" description="YjeF C-terminal" evidence="7">
    <location>
        <begin position="1"/>
        <end position="250"/>
    </location>
</feature>
<dbReference type="GO" id="GO:0016301">
    <property type="term" value="F:kinase activity"/>
    <property type="evidence" value="ECO:0007669"/>
    <property type="project" value="UniProtKB-KW"/>
</dbReference>
<dbReference type="GO" id="GO:0052855">
    <property type="term" value="F:ADP-dependent NAD(P)H-hydrate dehydratase activity"/>
    <property type="evidence" value="ECO:0007669"/>
    <property type="project" value="UniProtKB-UniRule"/>
</dbReference>
<dbReference type="InterPro" id="IPR000631">
    <property type="entry name" value="CARKD"/>
</dbReference>
<evidence type="ECO:0000256" key="6">
    <source>
        <dbReference type="HAMAP-Rule" id="MF_01965"/>
    </source>
</evidence>
<comment type="subunit">
    <text evidence="6">Homotetramer.</text>
</comment>
<sequence length="254" mass="27629">MKNIIKSLHISPKFSHKGENGKLLIIGGSKDYHGAPMLSILAARRFVDLVYFYPGEKDELLLNAVKTIPEVIVLNSLKSINKMDCILFGPGLSNAKPSLNTILKNSRKIVIDGDGLNLIKTKIPKNSILTPHEREFQNLFKLKGTKENVSKMAKKYSCVILKKDPHGDIISNGKITEIIKGGNSGLTKGGTGDVLSGLTAALFCTNTSFNSAVGASYLIKKTADSLKKTFGLNYCASDLSEELGHLKTSFHHSK</sequence>
<keyword evidence="2 6" id="KW-0067">ATP-binding</keyword>
<comment type="function">
    <text evidence="6">Catalyzes the dehydration of the S-form of NAD(P)HX at the expense of ADP, which is converted to AMP. Together with NAD(P)HX epimerase, which catalyzes the epimerization of the S- and R-forms, the enzyme allows the repair of both epimers of NAD(P)HX, a damaged form of NAD(P)H that is a result of enzymatic or heat-dependent hydration.</text>
</comment>
<protein>
    <recommendedName>
        <fullName evidence="6">ADP-dependent (S)-NAD(P)H-hydrate dehydratase</fullName>
        <ecNumber evidence="6">4.2.1.136</ecNumber>
    </recommendedName>
    <alternativeName>
        <fullName evidence="6">ADP-dependent NAD(P)HX dehydratase</fullName>
    </alternativeName>
</protein>
<comment type="caution">
    <text evidence="6">Lacks conserved residue(s) required for the propagation of feature annotation.</text>
</comment>
<comment type="catalytic activity">
    <reaction evidence="6">
        <text>(6S)-NADHX + ADP = AMP + phosphate + NADH + H(+)</text>
        <dbReference type="Rhea" id="RHEA:32223"/>
        <dbReference type="ChEBI" id="CHEBI:15378"/>
        <dbReference type="ChEBI" id="CHEBI:43474"/>
        <dbReference type="ChEBI" id="CHEBI:57945"/>
        <dbReference type="ChEBI" id="CHEBI:64074"/>
        <dbReference type="ChEBI" id="CHEBI:456215"/>
        <dbReference type="ChEBI" id="CHEBI:456216"/>
        <dbReference type="EC" id="4.2.1.136"/>
    </reaction>
</comment>
<dbReference type="GO" id="GO:0005524">
    <property type="term" value="F:ATP binding"/>
    <property type="evidence" value="ECO:0007669"/>
    <property type="project" value="UniProtKB-KW"/>
</dbReference>
<dbReference type="PANTHER" id="PTHR12592:SF0">
    <property type="entry name" value="ATP-DEPENDENT (S)-NAD(P)H-HYDRATE DEHYDRATASE"/>
    <property type="match status" value="1"/>
</dbReference>
<feature type="binding site" evidence="6">
    <location>
        <position position="35"/>
    </location>
    <ligand>
        <name>(6S)-NADPHX</name>
        <dbReference type="ChEBI" id="CHEBI:64076"/>
    </ligand>
</feature>
<evidence type="ECO:0000313" key="8">
    <source>
        <dbReference type="EMBL" id="AIF06743.1"/>
    </source>
</evidence>
<proteinExistence type="inferred from homology"/>
<reference evidence="8" key="1">
    <citation type="journal article" date="2014" name="Genome Biol. Evol.">
        <title>Pangenome evidence for extensive interdomain horizontal transfer affecting lineage core and shell genes in uncultured planktonic thaumarchaeota and euryarchaeota.</title>
        <authorList>
            <person name="Deschamps P."/>
            <person name="Zivanovic Y."/>
            <person name="Moreira D."/>
            <person name="Rodriguez-Valera F."/>
            <person name="Lopez-Garcia P."/>
        </authorList>
    </citation>
    <scope>NUCLEOTIDE SEQUENCE</scope>
</reference>
<dbReference type="EMBL" id="KF900780">
    <property type="protein sequence ID" value="AIF06743.1"/>
    <property type="molecule type" value="Genomic_DNA"/>
</dbReference>
<dbReference type="NCBIfam" id="TIGR00196">
    <property type="entry name" value="yjeF_cterm"/>
    <property type="match status" value="1"/>
</dbReference>
<keyword evidence="5 6" id="KW-0456">Lyase</keyword>
<dbReference type="SUPFAM" id="SSF53613">
    <property type="entry name" value="Ribokinase-like"/>
    <property type="match status" value="1"/>
</dbReference>
<gene>
    <name evidence="6" type="primary">nnrD</name>
</gene>
<dbReference type="InterPro" id="IPR029056">
    <property type="entry name" value="Ribokinase-like"/>
</dbReference>
<keyword evidence="8" id="KW-0418">Kinase</keyword>
<dbReference type="HAMAP" id="MF_01965">
    <property type="entry name" value="NADHX_dehydratase"/>
    <property type="match status" value="1"/>
</dbReference>
<keyword evidence="8" id="KW-0808">Transferase</keyword>
<keyword evidence="4 6" id="KW-0520">NAD</keyword>
<comment type="cofactor">
    <cofactor evidence="6">
        <name>Mg(2+)</name>
        <dbReference type="ChEBI" id="CHEBI:18420"/>
    </cofactor>
</comment>